<sequence>MIRNYIELAVEEMLDDLLKKYAEKNPDTCLCPRCRLDIMAIALNNLPTRYVATDEGSIYTKVAMEQVGGRAEIAAAILNAIQIVKNNPRH</sequence>
<accession>A0A1M4T263</accession>
<dbReference type="RefSeq" id="WP_073234648.1">
    <property type="nucleotide sequence ID" value="NZ_FQUY01000001.1"/>
</dbReference>
<proteinExistence type="predicted"/>
<name>A0A1M4T263_9FIRM</name>
<evidence type="ECO:0000313" key="2">
    <source>
        <dbReference type="Proteomes" id="UP000184148"/>
    </source>
</evidence>
<dbReference type="InterPro" id="IPR019657">
    <property type="entry name" value="ComFB"/>
</dbReference>
<organism evidence="1 2">
    <name type="scientific">Desulforamulus putei DSM 12395</name>
    <dbReference type="NCBI Taxonomy" id="1121429"/>
    <lineage>
        <taxon>Bacteria</taxon>
        <taxon>Bacillati</taxon>
        <taxon>Bacillota</taxon>
        <taxon>Clostridia</taxon>
        <taxon>Eubacteriales</taxon>
        <taxon>Peptococcaceae</taxon>
        <taxon>Desulforamulus</taxon>
    </lineage>
</organism>
<gene>
    <name evidence="1" type="ORF">SAMN02745133_00326</name>
</gene>
<dbReference type="STRING" id="1121429.SAMN02745133_00326"/>
<dbReference type="EMBL" id="FQUY01000001">
    <property type="protein sequence ID" value="SHE38553.1"/>
    <property type="molecule type" value="Genomic_DNA"/>
</dbReference>
<dbReference type="AlphaFoldDB" id="A0A1M4T263"/>
<dbReference type="OrthoDB" id="5616024at2"/>
<dbReference type="Proteomes" id="UP000184148">
    <property type="component" value="Unassembled WGS sequence"/>
</dbReference>
<protein>
    <submittedName>
        <fullName evidence="1">Competence protein ComFB</fullName>
    </submittedName>
</protein>
<evidence type="ECO:0000313" key="1">
    <source>
        <dbReference type="EMBL" id="SHE38553.1"/>
    </source>
</evidence>
<keyword evidence="2" id="KW-1185">Reference proteome</keyword>
<dbReference type="Pfam" id="PF10719">
    <property type="entry name" value="ComFB"/>
    <property type="match status" value="1"/>
</dbReference>
<reference evidence="2" key="1">
    <citation type="submission" date="2016-11" db="EMBL/GenBank/DDBJ databases">
        <authorList>
            <person name="Varghese N."/>
            <person name="Submissions S."/>
        </authorList>
    </citation>
    <scope>NUCLEOTIDE SEQUENCE [LARGE SCALE GENOMIC DNA]</scope>
    <source>
        <strain evidence="2">DSM 12395</strain>
    </source>
</reference>